<organism evidence="6">
    <name type="scientific">Strombidium rassoulzadegani</name>
    <dbReference type="NCBI Taxonomy" id="1082188"/>
    <lineage>
        <taxon>Eukaryota</taxon>
        <taxon>Sar</taxon>
        <taxon>Alveolata</taxon>
        <taxon>Ciliophora</taxon>
        <taxon>Intramacronucleata</taxon>
        <taxon>Spirotrichea</taxon>
        <taxon>Oligotrichia</taxon>
        <taxon>Strombidiidae</taxon>
        <taxon>Strombidium</taxon>
    </lineage>
</organism>
<comment type="similarity">
    <text evidence="2">Belongs to the NOP16 family.</text>
</comment>
<protein>
    <recommendedName>
        <fullName evidence="3">Nucleolar protein 16</fullName>
    </recommendedName>
</protein>
<evidence type="ECO:0000256" key="2">
    <source>
        <dbReference type="ARBA" id="ARBA00008479"/>
    </source>
</evidence>
<feature type="region of interest" description="Disordered" evidence="5">
    <location>
        <begin position="1"/>
        <end position="30"/>
    </location>
</feature>
<dbReference type="Pfam" id="PF09420">
    <property type="entry name" value="Nop16"/>
    <property type="match status" value="2"/>
</dbReference>
<evidence type="ECO:0000256" key="3">
    <source>
        <dbReference type="ARBA" id="ARBA00015522"/>
    </source>
</evidence>
<gene>
    <name evidence="6" type="ORF">SRAS04492_LOCUS3614</name>
</gene>
<evidence type="ECO:0000256" key="1">
    <source>
        <dbReference type="ARBA" id="ARBA00004604"/>
    </source>
</evidence>
<dbReference type="AlphaFoldDB" id="A0A7S3CMB4"/>
<dbReference type="PANTHER" id="PTHR13243">
    <property type="entry name" value="HSPC111 PROTEIN-RELATED"/>
    <property type="match status" value="1"/>
</dbReference>
<dbReference type="GO" id="GO:0005730">
    <property type="term" value="C:nucleolus"/>
    <property type="evidence" value="ECO:0007669"/>
    <property type="project" value="UniProtKB-SubCell"/>
</dbReference>
<feature type="compositionally biased region" description="Basic residues" evidence="5">
    <location>
        <begin position="1"/>
        <end position="18"/>
    </location>
</feature>
<evidence type="ECO:0000313" key="6">
    <source>
        <dbReference type="EMBL" id="CAE0231816.1"/>
    </source>
</evidence>
<keyword evidence="4" id="KW-0539">Nucleus</keyword>
<comment type="subcellular location">
    <subcellularLocation>
        <location evidence="1">Nucleus</location>
        <location evidence="1">Nucleolus</location>
    </subcellularLocation>
</comment>
<dbReference type="InterPro" id="IPR019002">
    <property type="entry name" value="Ribosome_biogenesis_Nop16"/>
</dbReference>
<dbReference type="EMBL" id="HBIA01007062">
    <property type="protein sequence ID" value="CAE0231816.1"/>
    <property type="molecule type" value="Transcribed_RNA"/>
</dbReference>
<evidence type="ECO:0000256" key="5">
    <source>
        <dbReference type="SAM" id="MobiDB-lite"/>
    </source>
</evidence>
<name>A0A7S3CMB4_9SPIT</name>
<proteinExistence type="inferred from homology"/>
<evidence type="ECO:0000256" key="4">
    <source>
        <dbReference type="ARBA" id="ARBA00023242"/>
    </source>
</evidence>
<dbReference type="GO" id="GO:0042273">
    <property type="term" value="P:ribosomal large subunit biogenesis"/>
    <property type="evidence" value="ECO:0007669"/>
    <property type="project" value="TreeGrafter"/>
</dbReference>
<dbReference type="PANTHER" id="PTHR13243:SF1">
    <property type="entry name" value="NUCLEOLAR PROTEIN 16"/>
    <property type="match status" value="1"/>
</dbReference>
<accession>A0A7S3CMB4</accession>
<reference evidence="6" key="1">
    <citation type="submission" date="2021-01" db="EMBL/GenBank/DDBJ databases">
        <authorList>
            <person name="Corre E."/>
            <person name="Pelletier E."/>
            <person name="Niang G."/>
            <person name="Scheremetjew M."/>
            <person name="Finn R."/>
            <person name="Kale V."/>
            <person name="Holt S."/>
            <person name="Cochrane G."/>
            <person name="Meng A."/>
            <person name="Brown T."/>
            <person name="Cohen L."/>
        </authorList>
    </citation>
    <scope>NUCLEOTIDE SEQUENCE</scope>
    <source>
        <strain evidence="6">Ras09</strain>
    </source>
</reference>
<sequence length="192" mass="22357">MGGLSRKRTLPRIVKKTGKPNMTGKAKRSQLNPIYRAQWDQKKTLNQNFEALGLKVSLKPNLKHTTEGKTLMKSARGLGRGDGNFTSEFSQQQIDKVHSEREKQPSFLKSERKFNDLNDLFPGQFKSKDEIEEYPSEPKLRGDDLQIVMRLVKKYKDDVDTMFKDIKLNYMQWSKSILKKKLRAYNAHHLDQ</sequence>